<dbReference type="Proteomes" id="UP000275076">
    <property type="component" value="Unassembled WGS sequence"/>
</dbReference>
<organism evidence="5 6">
    <name type="scientific">Salibacterium salarium</name>
    <dbReference type="NCBI Taxonomy" id="284579"/>
    <lineage>
        <taxon>Bacteria</taxon>
        <taxon>Bacillati</taxon>
        <taxon>Bacillota</taxon>
        <taxon>Bacilli</taxon>
        <taxon>Bacillales</taxon>
        <taxon>Bacillaceae</taxon>
    </lineage>
</organism>
<sequence length="191" mass="21240">MIECHLVAFLLKRRDKVNLKEIIQNRREITTFEDKDIPDTVINELVDAATLAPSGNNLPSRECIVIRTKETLEHLAKTPATVSWLKDVKAAIVITGRPDVSKYWLQDSSIACGFIWLTAVDHGLGAAFGAIYHAQDLAESAKRENYVRKTLSIPSDRRITAILGFGYPADHPGAKTPPENSDLVHYETFNG</sequence>
<keyword evidence="2" id="KW-0288">FMN</keyword>
<proteinExistence type="predicted"/>
<dbReference type="AlphaFoldDB" id="A0A3R9P8C0"/>
<dbReference type="OrthoDB" id="9804207at2"/>
<accession>A0A3R9P8C0</accession>
<dbReference type="InterPro" id="IPR029479">
    <property type="entry name" value="Nitroreductase"/>
</dbReference>
<name>A0A3R9P8C0_9BACI</name>
<comment type="caution">
    <text evidence="5">The sequence shown here is derived from an EMBL/GenBank/DDBJ whole genome shotgun (WGS) entry which is preliminary data.</text>
</comment>
<evidence type="ECO:0000313" key="5">
    <source>
        <dbReference type="EMBL" id="RSL33616.1"/>
    </source>
</evidence>
<dbReference type="InterPro" id="IPR000415">
    <property type="entry name" value="Nitroreductase-like"/>
</dbReference>
<evidence type="ECO:0000256" key="3">
    <source>
        <dbReference type="ARBA" id="ARBA00023002"/>
    </source>
</evidence>
<dbReference type="SUPFAM" id="SSF55469">
    <property type="entry name" value="FMN-dependent nitroreductase-like"/>
    <property type="match status" value="1"/>
</dbReference>
<evidence type="ECO:0000313" key="6">
    <source>
        <dbReference type="Proteomes" id="UP000275076"/>
    </source>
</evidence>
<keyword evidence="6" id="KW-1185">Reference proteome</keyword>
<keyword evidence="1" id="KW-0285">Flavoprotein</keyword>
<reference evidence="5 6" key="1">
    <citation type="submission" date="2018-10" db="EMBL/GenBank/DDBJ databases">
        <title>Draft genome sequence of Bacillus salarius IM0101, isolated from a hypersaline soil in Inner Mongolia, China.</title>
        <authorList>
            <person name="Yamprayoonswat W."/>
            <person name="Boonvisut S."/>
            <person name="Jumpathong W."/>
            <person name="Sittihan S."/>
            <person name="Ruangsuj P."/>
            <person name="Wanthongcharoen S."/>
            <person name="Thongpramul N."/>
            <person name="Pimmason S."/>
            <person name="Yu B."/>
            <person name="Yasawong M."/>
        </authorList>
    </citation>
    <scope>NUCLEOTIDE SEQUENCE [LARGE SCALE GENOMIC DNA]</scope>
    <source>
        <strain evidence="5 6">IM0101</strain>
    </source>
</reference>
<dbReference type="EMBL" id="RBVX01000007">
    <property type="protein sequence ID" value="RSL33616.1"/>
    <property type="molecule type" value="Genomic_DNA"/>
</dbReference>
<evidence type="ECO:0000259" key="4">
    <source>
        <dbReference type="Pfam" id="PF00881"/>
    </source>
</evidence>
<evidence type="ECO:0000256" key="1">
    <source>
        <dbReference type="ARBA" id="ARBA00022630"/>
    </source>
</evidence>
<dbReference type="Pfam" id="PF00881">
    <property type="entry name" value="Nitroreductase"/>
    <property type="match status" value="1"/>
</dbReference>
<feature type="domain" description="Nitroreductase" evidence="4">
    <location>
        <begin position="23"/>
        <end position="78"/>
    </location>
</feature>
<gene>
    <name evidence="5" type="ORF">D7Z54_09920</name>
</gene>
<dbReference type="PANTHER" id="PTHR23026">
    <property type="entry name" value="NADPH NITROREDUCTASE"/>
    <property type="match status" value="1"/>
</dbReference>
<dbReference type="GO" id="GO:0016491">
    <property type="term" value="F:oxidoreductase activity"/>
    <property type="evidence" value="ECO:0007669"/>
    <property type="project" value="UniProtKB-KW"/>
</dbReference>
<dbReference type="PANTHER" id="PTHR23026:SF90">
    <property type="entry name" value="IODOTYROSINE DEIODINASE 1"/>
    <property type="match status" value="1"/>
</dbReference>
<evidence type="ECO:0000256" key="2">
    <source>
        <dbReference type="ARBA" id="ARBA00022643"/>
    </source>
</evidence>
<keyword evidence="3" id="KW-0560">Oxidoreductase</keyword>
<protein>
    <submittedName>
        <fullName evidence="5">Nitroreductase</fullName>
    </submittedName>
</protein>
<dbReference type="Gene3D" id="3.40.109.10">
    <property type="entry name" value="NADH Oxidase"/>
    <property type="match status" value="1"/>
</dbReference>
<dbReference type="InterPro" id="IPR050627">
    <property type="entry name" value="Nitroreductase/BluB"/>
</dbReference>